<feature type="compositionally biased region" description="Low complexity" evidence="1">
    <location>
        <begin position="159"/>
        <end position="172"/>
    </location>
</feature>
<evidence type="ECO:0000313" key="2">
    <source>
        <dbReference type="EMBL" id="GHB81770.1"/>
    </source>
</evidence>
<dbReference type="Proteomes" id="UP000642673">
    <property type="component" value="Unassembled WGS sequence"/>
</dbReference>
<reference evidence="3" key="1">
    <citation type="journal article" date="2019" name="Int. J. Syst. Evol. Microbiol.">
        <title>The Global Catalogue of Microorganisms (GCM) 10K type strain sequencing project: providing services to taxonomists for standard genome sequencing and annotation.</title>
        <authorList>
            <consortium name="The Broad Institute Genomics Platform"/>
            <consortium name="The Broad Institute Genome Sequencing Center for Infectious Disease"/>
            <person name="Wu L."/>
            <person name="Ma J."/>
        </authorList>
    </citation>
    <scope>NUCLEOTIDE SEQUENCE [LARGE SCALE GENOMIC DNA]</scope>
    <source>
        <strain evidence="3">JCM 4738</strain>
    </source>
</reference>
<evidence type="ECO:0000313" key="3">
    <source>
        <dbReference type="Proteomes" id="UP000642673"/>
    </source>
</evidence>
<gene>
    <name evidence="2" type="ORF">GCM10010347_60790</name>
</gene>
<organism evidence="2 3">
    <name type="scientific">Streptomyces cirratus</name>
    <dbReference type="NCBI Taxonomy" id="68187"/>
    <lineage>
        <taxon>Bacteria</taxon>
        <taxon>Bacillati</taxon>
        <taxon>Actinomycetota</taxon>
        <taxon>Actinomycetes</taxon>
        <taxon>Kitasatosporales</taxon>
        <taxon>Streptomycetaceae</taxon>
        <taxon>Streptomyces</taxon>
    </lineage>
</organism>
<name>A0ABQ3F548_9ACTN</name>
<proteinExistence type="predicted"/>
<sequence length="172" mass="18625">MRADNSSHLAEAARQRRLAYIERVQAVLGALERDGVAVTVAGVAPRAGVSRPSFMATPRPRCWPSYENSRPSTPPRDDGAARPPAHHHQSHETVVRALQQANRKVNEETSAALTGAATPAFGSMVRARWLDEKRWVRRFTRAGSPGAMLRVTEGATSGRATTSPSCTARTTT</sequence>
<comment type="caution">
    <text evidence="2">The sequence shown here is derived from an EMBL/GenBank/DDBJ whole genome shotgun (WGS) entry which is preliminary data.</text>
</comment>
<accession>A0ABQ3F548</accession>
<evidence type="ECO:0000256" key="1">
    <source>
        <dbReference type="SAM" id="MobiDB-lite"/>
    </source>
</evidence>
<dbReference type="EMBL" id="BMVP01000020">
    <property type="protein sequence ID" value="GHB81770.1"/>
    <property type="molecule type" value="Genomic_DNA"/>
</dbReference>
<feature type="region of interest" description="Disordered" evidence="1">
    <location>
        <begin position="52"/>
        <end position="91"/>
    </location>
</feature>
<feature type="region of interest" description="Disordered" evidence="1">
    <location>
        <begin position="153"/>
        <end position="172"/>
    </location>
</feature>
<keyword evidence="3" id="KW-1185">Reference proteome</keyword>
<protein>
    <submittedName>
        <fullName evidence="2">Uncharacterized protein</fullName>
    </submittedName>
</protein>